<gene>
    <name evidence="3" type="ORF">ACFFIO_02980</name>
</gene>
<keyword evidence="1" id="KW-0547">Nucleotide-binding</keyword>
<dbReference type="Proteomes" id="UP001589766">
    <property type="component" value="Unassembled WGS sequence"/>
</dbReference>
<dbReference type="EMBL" id="JBHLWH010000009">
    <property type="protein sequence ID" value="MFC0247460.1"/>
    <property type="molecule type" value="Genomic_DNA"/>
</dbReference>
<evidence type="ECO:0000313" key="4">
    <source>
        <dbReference type="Proteomes" id="UP001589766"/>
    </source>
</evidence>
<sequence length="457" mass="49521">MEDPAASSAKPSASPSVIPTEQPFVPVITGGDVGAYSLAREFHEAYGVISAVVPTSLNRNLKHSAILEAFPAGPMTEEQSVIDALVRVAGRLRGEPRRPLLLLASYDHLVRFAVRHRETLEAAGYTVPYPDEDALDAAALKENFYALCEQHGVPYPRTATYDAGSHTPEAARRFAAGLGLTYPVILKAGDGGAWADIRFEGRRKVHIIEGTDTGTGGSDTDPGFGGGGAAEVEALLGKASAAGYRGALIVQEMVPGPDSQLGIATFFRDRTGSTRLVSYGEVIVEDHAPGLEGNARAVLASAHPVIADQGITLMEALDWHGFAMFDTKIDPRTGVAQFLEMNPRLGRNHYYLTAAGENPAPYLVEEYLNLDLKTDLRLDEGRVTTTGPALITTIPLSLVDQYATDAQRQRIRQAKRAGRVVRPFSYPADRDLRRELYLRAAELKARRVFRNHPAPRD</sequence>
<evidence type="ECO:0000256" key="1">
    <source>
        <dbReference type="PROSITE-ProRule" id="PRU00409"/>
    </source>
</evidence>
<dbReference type="PROSITE" id="PS50975">
    <property type="entry name" value="ATP_GRASP"/>
    <property type="match status" value="1"/>
</dbReference>
<feature type="domain" description="ATP-grasp" evidence="2">
    <location>
        <begin position="145"/>
        <end position="368"/>
    </location>
</feature>
<name>A0ABV6F2Z0_9MICC</name>
<reference evidence="3 4" key="1">
    <citation type="submission" date="2024-09" db="EMBL/GenBank/DDBJ databases">
        <authorList>
            <person name="Sun Q."/>
            <person name="Mori K."/>
        </authorList>
    </citation>
    <scope>NUCLEOTIDE SEQUENCE [LARGE SCALE GENOMIC DNA]</scope>
    <source>
        <strain evidence="3 4">CCM 7609</strain>
    </source>
</reference>
<protein>
    <recommendedName>
        <fullName evidence="2">ATP-grasp domain-containing protein</fullName>
    </recommendedName>
</protein>
<accession>A0ABV6F2Z0</accession>
<dbReference type="SUPFAM" id="SSF56059">
    <property type="entry name" value="Glutathione synthetase ATP-binding domain-like"/>
    <property type="match status" value="1"/>
</dbReference>
<evidence type="ECO:0000313" key="3">
    <source>
        <dbReference type="EMBL" id="MFC0247460.1"/>
    </source>
</evidence>
<dbReference type="RefSeq" id="WP_378040115.1">
    <property type="nucleotide sequence ID" value="NZ_JBHLWH010000009.1"/>
</dbReference>
<comment type="caution">
    <text evidence="3">The sequence shown here is derived from an EMBL/GenBank/DDBJ whole genome shotgun (WGS) entry which is preliminary data.</text>
</comment>
<keyword evidence="1" id="KW-0067">ATP-binding</keyword>
<organism evidence="3 4">
    <name type="scientific">Citricoccus parietis</name>
    <dbReference type="NCBI Taxonomy" id="592307"/>
    <lineage>
        <taxon>Bacteria</taxon>
        <taxon>Bacillati</taxon>
        <taxon>Actinomycetota</taxon>
        <taxon>Actinomycetes</taxon>
        <taxon>Micrococcales</taxon>
        <taxon>Micrococcaceae</taxon>
        <taxon>Citricoccus</taxon>
    </lineage>
</organism>
<evidence type="ECO:0000259" key="2">
    <source>
        <dbReference type="PROSITE" id="PS50975"/>
    </source>
</evidence>
<proteinExistence type="predicted"/>
<dbReference type="Gene3D" id="3.30.470.20">
    <property type="entry name" value="ATP-grasp fold, B domain"/>
    <property type="match status" value="1"/>
</dbReference>
<keyword evidence="4" id="KW-1185">Reference proteome</keyword>
<dbReference type="InterPro" id="IPR011761">
    <property type="entry name" value="ATP-grasp"/>
</dbReference>